<name>A0A4Y2M2L0_ARAVE</name>
<keyword evidence="2" id="KW-1185">Reference proteome</keyword>
<organism evidence="1 2">
    <name type="scientific">Araneus ventricosus</name>
    <name type="common">Orbweaver spider</name>
    <name type="synonym">Epeira ventricosa</name>
    <dbReference type="NCBI Taxonomy" id="182803"/>
    <lineage>
        <taxon>Eukaryota</taxon>
        <taxon>Metazoa</taxon>
        <taxon>Ecdysozoa</taxon>
        <taxon>Arthropoda</taxon>
        <taxon>Chelicerata</taxon>
        <taxon>Arachnida</taxon>
        <taxon>Araneae</taxon>
        <taxon>Araneomorphae</taxon>
        <taxon>Entelegynae</taxon>
        <taxon>Araneoidea</taxon>
        <taxon>Araneidae</taxon>
        <taxon>Araneus</taxon>
    </lineage>
</organism>
<reference evidence="1 2" key="1">
    <citation type="journal article" date="2019" name="Sci. Rep.">
        <title>Orb-weaving spider Araneus ventricosus genome elucidates the spidroin gene catalogue.</title>
        <authorList>
            <person name="Kono N."/>
            <person name="Nakamura H."/>
            <person name="Ohtoshi R."/>
            <person name="Moran D.A.P."/>
            <person name="Shinohara A."/>
            <person name="Yoshida Y."/>
            <person name="Fujiwara M."/>
            <person name="Mori M."/>
            <person name="Tomita M."/>
            <person name="Arakawa K."/>
        </authorList>
    </citation>
    <scope>NUCLEOTIDE SEQUENCE [LARGE SCALE GENOMIC DNA]</scope>
</reference>
<dbReference type="AlphaFoldDB" id="A0A4Y2M2L0"/>
<evidence type="ECO:0000313" key="1">
    <source>
        <dbReference type="EMBL" id="GBN19966.1"/>
    </source>
</evidence>
<gene>
    <name evidence="1" type="ORF">AVEN_80067_1</name>
</gene>
<dbReference type="Proteomes" id="UP000499080">
    <property type="component" value="Unassembled WGS sequence"/>
</dbReference>
<accession>A0A4Y2M2L0</accession>
<comment type="caution">
    <text evidence="1">The sequence shown here is derived from an EMBL/GenBank/DDBJ whole genome shotgun (WGS) entry which is preliminary data.</text>
</comment>
<dbReference type="EMBL" id="BGPR01006548">
    <property type="protein sequence ID" value="GBN19966.1"/>
    <property type="molecule type" value="Genomic_DNA"/>
</dbReference>
<proteinExistence type="predicted"/>
<sequence length="130" mass="15380">MVRGRVTSYRWERIMVRGRVTSYGWEGIMVRSRVTSYGWEGIMRISATCRDDGGSNITWSRTHDKEKMRHLLLGRTTGVRSMNYIQYIDKASLPFWRTLRRKWSTFVYRLVENRGNSSSQSDHPELTLLK</sequence>
<evidence type="ECO:0000313" key="2">
    <source>
        <dbReference type="Proteomes" id="UP000499080"/>
    </source>
</evidence>
<protein>
    <submittedName>
        <fullName evidence="1">Uncharacterized protein</fullName>
    </submittedName>
</protein>